<dbReference type="Pfam" id="PF07524">
    <property type="entry name" value="Bromo_TP"/>
    <property type="match status" value="1"/>
</dbReference>
<feature type="compositionally biased region" description="Basic and acidic residues" evidence="7">
    <location>
        <begin position="110"/>
        <end position="122"/>
    </location>
</feature>
<dbReference type="GO" id="GO:0046982">
    <property type="term" value="F:protein heterodimerization activity"/>
    <property type="evidence" value="ECO:0007669"/>
    <property type="project" value="InterPro"/>
</dbReference>
<evidence type="ECO:0000313" key="9">
    <source>
        <dbReference type="EMBL" id="CAD8429884.1"/>
    </source>
</evidence>
<gene>
    <name evidence="9" type="ORF">LAMO00422_LOCUS955</name>
</gene>
<dbReference type="InterPro" id="IPR009072">
    <property type="entry name" value="Histone-fold"/>
</dbReference>
<keyword evidence="6" id="KW-0539">Nucleus</keyword>
<dbReference type="SMART" id="SM00576">
    <property type="entry name" value="BTP"/>
    <property type="match status" value="1"/>
</dbReference>
<feature type="compositionally biased region" description="Acidic residues" evidence="7">
    <location>
        <begin position="123"/>
        <end position="135"/>
    </location>
</feature>
<dbReference type="PANTHER" id="PTHR46338">
    <property type="entry name" value="TRANSCRIPTION INITIATION FACTOR TFIID SUBUNIT 8"/>
    <property type="match status" value="1"/>
</dbReference>
<dbReference type="AlphaFoldDB" id="A0A7S0GPM0"/>
<evidence type="ECO:0000256" key="1">
    <source>
        <dbReference type="ARBA" id="ARBA00004123"/>
    </source>
</evidence>
<dbReference type="Pfam" id="PF10406">
    <property type="entry name" value="TAF8_C"/>
    <property type="match status" value="1"/>
</dbReference>
<evidence type="ECO:0000256" key="3">
    <source>
        <dbReference type="ARBA" id="ARBA00017307"/>
    </source>
</evidence>
<proteinExistence type="inferred from homology"/>
<name>A0A7S0GPM0_9EUKA</name>
<evidence type="ECO:0000256" key="6">
    <source>
        <dbReference type="ARBA" id="ARBA00023242"/>
    </source>
</evidence>
<evidence type="ECO:0000256" key="7">
    <source>
        <dbReference type="SAM" id="MobiDB-lite"/>
    </source>
</evidence>
<evidence type="ECO:0000256" key="5">
    <source>
        <dbReference type="ARBA" id="ARBA00023163"/>
    </source>
</evidence>
<dbReference type="Gene3D" id="1.10.20.10">
    <property type="entry name" value="Histone, subunit A"/>
    <property type="match status" value="1"/>
</dbReference>
<dbReference type="InterPro" id="IPR019473">
    <property type="entry name" value="TFIID_su8_C"/>
</dbReference>
<feature type="compositionally biased region" description="Basic and acidic residues" evidence="7">
    <location>
        <begin position="184"/>
        <end position="195"/>
    </location>
</feature>
<dbReference type="InterPro" id="IPR006565">
    <property type="entry name" value="BTP"/>
</dbReference>
<protein>
    <recommendedName>
        <fullName evidence="3">Transcription initiation factor TFIID subunit 8</fullName>
    </recommendedName>
</protein>
<evidence type="ECO:0000259" key="8">
    <source>
        <dbReference type="SMART" id="SM00576"/>
    </source>
</evidence>
<feature type="compositionally biased region" description="Basic and acidic residues" evidence="7">
    <location>
        <begin position="219"/>
        <end position="230"/>
    </location>
</feature>
<dbReference type="EMBL" id="HBEM01001301">
    <property type="protein sequence ID" value="CAD8429884.1"/>
    <property type="molecule type" value="Transcribed_RNA"/>
</dbReference>
<dbReference type="GO" id="GO:0005669">
    <property type="term" value="C:transcription factor TFIID complex"/>
    <property type="evidence" value="ECO:0007669"/>
    <property type="project" value="InterPro"/>
</dbReference>
<evidence type="ECO:0000256" key="2">
    <source>
        <dbReference type="ARBA" id="ARBA00008767"/>
    </source>
</evidence>
<feature type="domain" description="Bromodomain associated" evidence="8">
    <location>
        <begin position="2"/>
        <end position="78"/>
    </location>
</feature>
<keyword evidence="4" id="KW-0805">Transcription regulation</keyword>
<sequence length="230" mass="26588">MEEYASRLMEKVVAKMCEDIGFDATRASTLDTLIDIGRRYIEQIGEKASINAEIANRTSPNVLDLDAAFDELGISWEHTRQFFQETSDLKFPHVVPEPKPRKVIFCKPSLPEEQRSKEKTTQSEDELDLMDEEEDDKKKKEDEKPVDKQSHIPEFLPKFPDEHTYRHTNVYPKRGGREKKHLRVKENSLVEKSLTDLHTGPNSGSVDRNYLEPAMSSNDQRDSKHWGSSR</sequence>
<comment type="subcellular location">
    <subcellularLocation>
        <location evidence="1">Nucleus</location>
    </subcellularLocation>
</comment>
<feature type="compositionally biased region" description="Basic and acidic residues" evidence="7">
    <location>
        <begin position="136"/>
        <end position="151"/>
    </location>
</feature>
<dbReference type="InterPro" id="IPR037818">
    <property type="entry name" value="TAF8"/>
</dbReference>
<dbReference type="CDD" id="cd08049">
    <property type="entry name" value="TAF8"/>
    <property type="match status" value="1"/>
</dbReference>
<feature type="compositionally biased region" description="Basic residues" evidence="7">
    <location>
        <begin position="174"/>
        <end position="183"/>
    </location>
</feature>
<feature type="region of interest" description="Disordered" evidence="7">
    <location>
        <begin position="107"/>
        <end position="230"/>
    </location>
</feature>
<dbReference type="PANTHER" id="PTHR46338:SF1">
    <property type="entry name" value="TRANSCRIPTION INITIATION FACTOR TFIID SUBUNIT 8"/>
    <property type="match status" value="1"/>
</dbReference>
<organism evidence="9">
    <name type="scientific">Amorphochlora amoebiformis</name>
    <dbReference type="NCBI Taxonomy" id="1561963"/>
    <lineage>
        <taxon>Eukaryota</taxon>
        <taxon>Sar</taxon>
        <taxon>Rhizaria</taxon>
        <taxon>Cercozoa</taxon>
        <taxon>Chlorarachniophyceae</taxon>
        <taxon>Amorphochlora</taxon>
    </lineage>
</organism>
<evidence type="ECO:0000256" key="4">
    <source>
        <dbReference type="ARBA" id="ARBA00023015"/>
    </source>
</evidence>
<comment type="similarity">
    <text evidence="2">Belongs to the TAF8 family.</text>
</comment>
<accession>A0A7S0GPM0</accession>
<keyword evidence="5" id="KW-0804">Transcription</keyword>
<reference evidence="9" key="1">
    <citation type="submission" date="2021-01" db="EMBL/GenBank/DDBJ databases">
        <authorList>
            <person name="Corre E."/>
            <person name="Pelletier E."/>
            <person name="Niang G."/>
            <person name="Scheremetjew M."/>
            <person name="Finn R."/>
            <person name="Kale V."/>
            <person name="Holt S."/>
            <person name="Cochrane G."/>
            <person name="Meng A."/>
            <person name="Brown T."/>
            <person name="Cohen L."/>
        </authorList>
    </citation>
    <scope>NUCLEOTIDE SEQUENCE</scope>
    <source>
        <strain evidence="9">CCMP2058</strain>
    </source>
</reference>